<name>L7CH80_RHOBT</name>
<feature type="compositionally biased region" description="Polar residues" evidence="1">
    <location>
        <begin position="17"/>
        <end position="26"/>
    </location>
</feature>
<proteinExistence type="predicted"/>
<evidence type="ECO:0000256" key="1">
    <source>
        <dbReference type="SAM" id="MobiDB-lite"/>
    </source>
</evidence>
<evidence type="ECO:0000313" key="3">
    <source>
        <dbReference type="Proteomes" id="UP000010959"/>
    </source>
</evidence>
<evidence type="ECO:0000313" key="2">
    <source>
        <dbReference type="EMBL" id="ELP32957.1"/>
    </source>
</evidence>
<organism evidence="2 3">
    <name type="scientific">Rhodopirellula baltica SWK14</name>
    <dbReference type="NCBI Taxonomy" id="993516"/>
    <lineage>
        <taxon>Bacteria</taxon>
        <taxon>Pseudomonadati</taxon>
        <taxon>Planctomycetota</taxon>
        <taxon>Planctomycetia</taxon>
        <taxon>Pirellulales</taxon>
        <taxon>Pirellulaceae</taxon>
        <taxon>Rhodopirellula</taxon>
    </lineage>
</organism>
<dbReference type="Proteomes" id="UP000010959">
    <property type="component" value="Unassembled WGS sequence"/>
</dbReference>
<dbReference type="AlphaFoldDB" id="L7CH80"/>
<dbReference type="EMBL" id="AMWG01000077">
    <property type="protein sequence ID" value="ELP32957.1"/>
    <property type="molecule type" value="Genomic_DNA"/>
</dbReference>
<protein>
    <submittedName>
        <fullName evidence="2">Uncharacterized protein</fullName>
    </submittedName>
</protein>
<accession>L7CH80</accession>
<gene>
    <name evidence="2" type="ORF">RBSWK_03107</name>
</gene>
<comment type="caution">
    <text evidence="2">The sequence shown here is derived from an EMBL/GenBank/DDBJ whole genome shotgun (WGS) entry which is preliminary data.</text>
</comment>
<sequence>MGWAKFKHFLQGSGHTTVQFESQSSKANRDCPRKLGDTPRSLLRRLATQLRHRQFAKSIKMIGW</sequence>
<feature type="compositionally biased region" description="Basic and acidic residues" evidence="1">
    <location>
        <begin position="27"/>
        <end position="36"/>
    </location>
</feature>
<reference evidence="2 3" key="1">
    <citation type="journal article" date="2013" name="Mar. Genomics">
        <title>Expression of sulfatases in Rhodopirellula baltica and the diversity of sulfatases in the genus Rhodopirellula.</title>
        <authorList>
            <person name="Wegner C.E."/>
            <person name="Richter-Heitmann T."/>
            <person name="Klindworth A."/>
            <person name="Klockow C."/>
            <person name="Richter M."/>
            <person name="Achstetter T."/>
            <person name="Glockner F.O."/>
            <person name="Harder J."/>
        </authorList>
    </citation>
    <scope>NUCLEOTIDE SEQUENCE [LARGE SCALE GENOMIC DNA]</scope>
    <source>
        <strain evidence="2 3">SWK14</strain>
    </source>
</reference>
<feature type="region of interest" description="Disordered" evidence="1">
    <location>
        <begin position="17"/>
        <end position="36"/>
    </location>
</feature>